<feature type="non-terminal residue" evidence="1">
    <location>
        <position position="1"/>
    </location>
</feature>
<gene>
    <name evidence="1" type="ORF">S12H4_09196</name>
</gene>
<comment type="caution">
    <text evidence="1">The sequence shown here is derived from an EMBL/GenBank/DDBJ whole genome shotgun (WGS) entry which is preliminary data.</text>
</comment>
<accession>X1QNC7</accession>
<sequence length="46" mass="5351">LVSRISRIVSREENRSQKTEFRSQIEKNFNVIASDRRECGEALNIA</sequence>
<organism evidence="1">
    <name type="scientific">marine sediment metagenome</name>
    <dbReference type="NCBI Taxonomy" id="412755"/>
    <lineage>
        <taxon>unclassified sequences</taxon>
        <taxon>metagenomes</taxon>
        <taxon>ecological metagenomes</taxon>
    </lineage>
</organism>
<protein>
    <submittedName>
        <fullName evidence="1">Uncharacterized protein</fullName>
    </submittedName>
</protein>
<dbReference type="AlphaFoldDB" id="X1QNC7"/>
<dbReference type="EMBL" id="BARW01003685">
    <property type="protein sequence ID" value="GAI70032.1"/>
    <property type="molecule type" value="Genomic_DNA"/>
</dbReference>
<reference evidence="1" key="1">
    <citation type="journal article" date="2014" name="Front. Microbiol.">
        <title>High frequency of phylogenetically diverse reductive dehalogenase-homologous genes in deep subseafloor sedimentary metagenomes.</title>
        <authorList>
            <person name="Kawai M."/>
            <person name="Futagami T."/>
            <person name="Toyoda A."/>
            <person name="Takaki Y."/>
            <person name="Nishi S."/>
            <person name="Hori S."/>
            <person name="Arai W."/>
            <person name="Tsubouchi T."/>
            <person name="Morono Y."/>
            <person name="Uchiyama I."/>
            <person name="Ito T."/>
            <person name="Fujiyama A."/>
            <person name="Inagaki F."/>
            <person name="Takami H."/>
        </authorList>
    </citation>
    <scope>NUCLEOTIDE SEQUENCE</scope>
    <source>
        <strain evidence="1">Expedition CK06-06</strain>
    </source>
</reference>
<proteinExistence type="predicted"/>
<evidence type="ECO:0000313" key="1">
    <source>
        <dbReference type="EMBL" id="GAI70032.1"/>
    </source>
</evidence>
<name>X1QNC7_9ZZZZ</name>